<evidence type="ECO:0000259" key="1">
    <source>
        <dbReference type="Pfam" id="PF01476"/>
    </source>
</evidence>
<feature type="domain" description="LysM" evidence="1">
    <location>
        <begin position="50"/>
        <end position="80"/>
    </location>
</feature>
<protein>
    <recommendedName>
        <fullName evidence="1">LysM domain-containing protein</fullName>
    </recommendedName>
</protein>
<keyword evidence="3" id="KW-1185">Reference proteome</keyword>
<dbReference type="InterPro" id="IPR018392">
    <property type="entry name" value="LysM"/>
</dbReference>
<sequence>MSLSRELKKLERITKKLSEIDPLIHTESSELEDNKNIDNEKMIIRHELSPRDTLTGLSIRYNVTENSIMKANSMINRNLKMLFVKHLIIPLNEKAFKWIKSKEFKQKQKQYEFVKQTKTSHLEAKVYLDLNQQDLDLAVKQWKSDKKWIKNNDQEKTFNQEIEELVQQSENSDEVKVQPKQEKFFSSNLRQRNVNTESSDEDLIELKKFDEN</sequence>
<evidence type="ECO:0000313" key="2">
    <source>
        <dbReference type="EMBL" id="KAJ6234882.1"/>
    </source>
</evidence>
<dbReference type="Pfam" id="PF01476">
    <property type="entry name" value="LysM"/>
    <property type="match status" value="1"/>
</dbReference>
<dbReference type="InterPro" id="IPR036779">
    <property type="entry name" value="LysM_dom_sf"/>
</dbReference>
<evidence type="ECO:0000313" key="3">
    <source>
        <dbReference type="Proteomes" id="UP001150062"/>
    </source>
</evidence>
<gene>
    <name evidence="2" type="ORF">M0813_28859</name>
</gene>
<organism evidence="2 3">
    <name type="scientific">Anaeramoeba flamelloides</name>
    <dbReference type="NCBI Taxonomy" id="1746091"/>
    <lineage>
        <taxon>Eukaryota</taxon>
        <taxon>Metamonada</taxon>
        <taxon>Anaeramoebidae</taxon>
        <taxon>Anaeramoeba</taxon>
    </lineage>
</organism>
<dbReference type="Gene3D" id="3.10.350.10">
    <property type="entry name" value="LysM domain"/>
    <property type="match status" value="1"/>
</dbReference>
<dbReference type="EMBL" id="JAOAOG010000266">
    <property type="protein sequence ID" value="KAJ6234882.1"/>
    <property type="molecule type" value="Genomic_DNA"/>
</dbReference>
<name>A0ABQ8XQK8_9EUKA</name>
<dbReference type="Proteomes" id="UP001150062">
    <property type="component" value="Unassembled WGS sequence"/>
</dbReference>
<accession>A0ABQ8XQK8</accession>
<proteinExistence type="predicted"/>
<comment type="caution">
    <text evidence="2">The sequence shown here is derived from an EMBL/GenBank/DDBJ whole genome shotgun (WGS) entry which is preliminary data.</text>
</comment>
<reference evidence="2" key="1">
    <citation type="submission" date="2022-08" db="EMBL/GenBank/DDBJ databases">
        <title>Novel sulfate-reducing endosymbionts in the free-living metamonad Anaeramoeba.</title>
        <authorList>
            <person name="Jerlstrom-Hultqvist J."/>
            <person name="Cepicka I."/>
            <person name="Gallot-Lavallee L."/>
            <person name="Salas-Leiva D."/>
            <person name="Curtis B.A."/>
            <person name="Zahonova K."/>
            <person name="Pipaliya S."/>
            <person name="Dacks J."/>
            <person name="Roger A.J."/>
        </authorList>
    </citation>
    <scope>NUCLEOTIDE SEQUENCE</scope>
    <source>
        <strain evidence="2">Schooner1</strain>
    </source>
</reference>
<dbReference type="CDD" id="cd00118">
    <property type="entry name" value="LysM"/>
    <property type="match status" value="1"/>
</dbReference>